<dbReference type="EMBL" id="CP016746">
    <property type="protein sequence ID" value="ARE27176.1"/>
    <property type="molecule type" value="Genomic_DNA"/>
</dbReference>
<dbReference type="Proteomes" id="UP000191806">
    <property type="component" value="Plasmid pJM1A"/>
</dbReference>
<organism evidence="1 2">
    <name type="scientific">Lactococcus lactis subsp. cremoris</name>
    <name type="common">Streptococcus cremoris</name>
    <dbReference type="NCBI Taxonomy" id="1359"/>
    <lineage>
        <taxon>Bacteria</taxon>
        <taxon>Bacillati</taxon>
        <taxon>Bacillota</taxon>
        <taxon>Bacilli</taxon>
        <taxon>Lactobacillales</taxon>
        <taxon>Streptococcaceae</taxon>
        <taxon>Lactococcus</taxon>
    </lineage>
</organism>
<keyword evidence="1" id="KW-0614">Plasmid</keyword>
<gene>
    <name evidence="1" type="ORF">LLJM1_04160</name>
</gene>
<protein>
    <submittedName>
        <fullName evidence="1">Uncharacterized protein</fullName>
    </submittedName>
</protein>
<dbReference type="AlphaFoldDB" id="A0A1V0PDA9"/>
<evidence type="ECO:0000313" key="2">
    <source>
        <dbReference type="Proteomes" id="UP000191806"/>
    </source>
</evidence>
<sequence>MGKRSISVPDDLIKRVEKKTNNFSQFVQEAIVEKLEHANHDNNYNDARIDQLIGAFKSFKVKNDELIQYLLDKESEKIQ</sequence>
<dbReference type="RefSeq" id="WP_063280682.1">
    <property type="nucleotide sequence ID" value="NZ_CP016746.2"/>
</dbReference>
<evidence type="ECO:0000313" key="1">
    <source>
        <dbReference type="EMBL" id="ARE27176.1"/>
    </source>
</evidence>
<reference evidence="1 2" key="1">
    <citation type="journal article" date="2017" name="BMC Genomics">
        <title>Comparative and functional genomics of the Lactococcus lactis taxon; insights into evolution and niche adaptation.</title>
        <authorList>
            <person name="Kelleher P."/>
            <person name="Bottacini F."/>
            <person name="Mahony J."/>
            <person name="Kilcawley K.N."/>
            <person name="van Sinderen D."/>
        </authorList>
    </citation>
    <scope>NUCLEOTIDE SEQUENCE [LARGE SCALE GENOMIC DNA]</scope>
    <source>
        <strain evidence="1 2">JM1</strain>
        <plasmid evidence="2">pmpjm1</plasmid>
    </source>
</reference>
<proteinExistence type="predicted"/>
<geneLocation type="plasmid" evidence="2">
    <name>pmpjm1</name>
</geneLocation>
<accession>A0A1V0PDA9</accession>
<name>A0A1V0PDA9_LACLC</name>